<sequence>MLYTTLMKLLQLPPTIRTARPDEVPKRPEFLDKITASKAANIVEGYVFHYNESHDLPFRFFAEINVDNKNLWTLFKTLFLQLPEEICLVYNYKDDEPTYSGYTNKYEVLNKLEQFNVEITQDGFLEIGALFNDENFMEEVFIRSPKYLQYWGVDEERFRKTMTEFELYEVPALNFIDEYPLVTEALRLYNSDVRETNEVLEQLGTIILMEE</sequence>
<dbReference type="AlphaFoldDB" id="A0A9X2XUS5"/>
<reference evidence="1" key="2">
    <citation type="submission" date="2023-04" db="EMBL/GenBank/DDBJ databases">
        <title>Paracnuella aquatica gen. nov., sp. nov., a member of the family Chitinophagaceae isolated from a hot spring.</title>
        <authorList>
            <person name="Wang C."/>
        </authorList>
    </citation>
    <scope>NUCLEOTIDE SEQUENCE</scope>
    <source>
        <strain evidence="1">LB-8</strain>
    </source>
</reference>
<dbReference type="Proteomes" id="UP001155483">
    <property type="component" value="Unassembled WGS sequence"/>
</dbReference>
<dbReference type="EMBL" id="JAOTIF010000002">
    <property type="protein sequence ID" value="MCU7548747.1"/>
    <property type="molecule type" value="Genomic_DNA"/>
</dbReference>
<proteinExistence type="predicted"/>
<reference evidence="1" key="1">
    <citation type="submission" date="2022-09" db="EMBL/GenBank/DDBJ databases">
        <authorList>
            <person name="Yuan C."/>
            <person name="Ke Z."/>
        </authorList>
    </citation>
    <scope>NUCLEOTIDE SEQUENCE</scope>
    <source>
        <strain evidence="1">LB-8</strain>
    </source>
</reference>
<comment type="caution">
    <text evidence="1">The sequence shown here is derived from an EMBL/GenBank/DDBJ whole genome shotgun (WGS) entry which is preliminary data.</text>
</comment>
<keyword evidence="2" id="KW-1185">Reference proteome</keyword>
<accession>A0A9X2XUS5</accession>
<organism evidence="1 2">
    <name type="scientific">Paraflavisolibacter caeni</name>
    <dbReference type="NCBI Taxonomy" id="2982496"/>
    <lineage>
        <taxon>Bacteria</taxon>
        <taxon>Pseudomonadati</taxon>
        <taxon>Bacteroidota</taxon>
        <taxon>Chitinophagia</taxon>
        <taxon>Chitinophagales</taxon>
        <taxon>Chitinophagaceae</taxon>
        <taxon>Paraflavisolibacter</taxon>
    </lineage>
</organism>
<gene>
    <name evidence="1" type="ORF">OCK74_06440</name>
</gene>
<protein>
    <submittedName>
        <fullName evidence="1">Uncharacterized protein</fullName>
    </submittedName>
</protein>
<name>A0A9X2XUS5_9BACT</name>
<evidence type="ECO:0000313" key="1">
    <source>
        <dbReference type="EMBL" id="MCU7548747.1"/>
    </source>
</evidence>
<dbReference type="RefSeq" id="WP_279296190.1">
    <property type="nucleotide sequence ID" value="NZ_JAOTIF010000002.1"/>
</dbReference>
<evidence type="ECO:0000313" key="2">
    <source>
        <dbReference type="Proteomes" id="UP001155483"/>
    </source>
</evidence>